<accession>A0A0A9F6G9</accession>
<reference evidence="3" key="2">
    <citation type="journal article" date="2015" name="Data Brief">
        <title>Shoot transcriptome of the giant reed, Arundo donax.</title>
        <authorList>
            <person name="Barrero R.A."/>
            <person name="Guerrero F.D."/>
            <person name="Moolhuijzen P."/>
            <person name="Goolsby J.A."/>
            <person name="Tidwell J."/>
            <person name="Bellgard S.E."/>
            <person name="Bellgard M.I."/>
        </authorList>
    </citation>
    <scope>NUCLEOTIDE SEQUENCE</scope>
    <source>
        <tissue evidence="3">Shoot tissue taken approximately 20 cm above the soil surface</tissue>
    </source>
</reference>
<proteinExistence type="predicted"/>
<dbReference type="AlphaFoldDB" id="A0A0A9F6G9"/>
<evidence type="ECO:0000259" key="2">
    <source>
        <dbReference type="Pfam" id="PF14303"/>
    </source>
</evidence>
<name>A0A0A9F6G9_ARUDO</name>
<reference evidence="3" key="1">
    <citation type="submission" date="2014-09" db="EMBL/GenBank/DDBJ databases">
        <authorList>
            <person name="Magalhaes I.L.F."/>
            <person name="Oliveira U."/>
            <person name="Santos F.R."/>
            <person name="Vidigal T.H.D.A."/>
            <person name="Brescovit A.D."/>
            <person name="Santos A.J."/>
        </authorList>
    </citation>
    <scope>NUCLEOTIDE SEQUENCE</scope>
    <source>
        <tissue evidence="3">Shoot tissue taken approximately 20 cm above the soil surface</tissue>
    </source>
</reference>
<dbReference type="PANTHER" id="PTHR45125:SF44">
    <property type="entry name" value="OS07G0554400 PROTEIN"/>
    <property type="match status" value="1"/>
</dbReference>
<organism evidence="3">
    <name type="scientific">Arundo donax</name>
    <name type="common">Giant reed</name>
    <name type="synonym">Donax arundinaceus</name>
    <dbReference type="NCBI Taxonomy" id="35708"/>
    <lineage>
        <taxon>Eukaryota</taxon>
        <taxon>Viridiplantae</taxon>
        <taxon>Streptophyta</taxon>
        <taxon>Embryophyta</taxon>
        <taxon>Tracheophyta</taxon>
        <taxon>Spermatophyta</taxon>
        <taxon>Magnoliopsida</taxon>
        <taxon>Liliopsida</taxon>
        <taxon>Poales</taxon>
        <taxon>Poaceae</taxon>
        <taxon>PACMAD clade</taxon>
        <taxon>Arundinoideae</taxon>
        <taxon>Arundineae</taxon>
        <taxon>Arundo</taxon>
    </lineage>
</organism>
<sequence length="214" mass="25083">MQACILFKSEDKNNKSFQFMHCWNILRTEQKWIDRSSRIALQTQKSSQKKQKTNPNSSLGTSTPVTHDDNEAATPEYELSMRPMGRNEKKEKLRRGGDIVCMEALDNLWAKMKEVDVEKELKKDERFKQAYALEQEKVALEQVRVANETKNLELKSKELDLKTKELDLKSKEVDLKRILEEERIMTMDISAMSGPQQQYYTSLQNEIITRRFNS</sequence>
<dbReference type="EMBL" id="GBRH01192170">
    <property type="protein sequence ID" value="JAE05726.1"/>
    <property type="molecule type" value="Transcribed_RNA"/>
</dbReference>
<dbReference type="InterPro" id="IPR029466">
    <property type="entry name" value="NAM-associated_C"/>
</dbReference>
<feature type="region of interest" description="Disordered" evidence="1">
    <location>
        <begin position="41"/>
        <end position="78"/>
    </location>
</feature>
<evidence type="ECO:0000313" key="3">
    <source>
        <dbReference type="EMBL" id="JAE05726.1"/>
    </source>
</evidence>
<feature type="domain" description="No apical meristem-associated C-terminal" evidence="2">
    <location>
        <begin position="15"/>
        <end position="207"/>
    </location>
</feature>
<dbReference type="Pfam" id="PF14303">
    <property type="entry name" value="NAM-associated"/>
    <property type="match status" value="1"/>
</dbReference>
<evidence type="ECO:0000256" key="1">
    <source>
        <dbReference type="SAM" id="MobiDB-lite"/>
    </source>
</evidence>
<dbReference type="PANTHER" id="PTHR45125">
    <property type="entry name" value="F21J9.4-RELATED"/>
    <property type="match status" value="1"/>
</dbReference>
<protein>
    <recommendedName>
        <fullName evidence="2">No apical meristem-associated C-terminal domain-containing protein</fullName>
    </recommendedName>
</protein>